<feature type="compositionally biased region" description="Acidic residues" evidence="1">
    <location>
        <begin position="138"/>
        <end position="147"/>
    </location>
</feature>
<keyword evidence="4" id="KW-1185">Reference proteome</keyword>
<sequence length="448" mass="49964">MPYDPDTDPDTGSGGGYSGATSSRSGHLRTSFNGWQVEHGESEDELGDGSGHYHDYDMRDEPRDDGDDEDDQHDQNDEDEMEIDPPRANLAQTSIETPRPPPQPSPRSFAPINSLTKTSHVAVVLHSSPRKSEYVVPPEDDPSDTQDLDNLVTSDLIPGLKPPPKPFIPHQQPTQQKQQPAPSFVSSLTPKPKKRGRPFGWKIGSGPYTAPNSQPGAPRPPKPKKPPGEAKRRGRPPKAPSPEPRQIFLSLRPKYVPFYCEWANCPAELQNLETLRRHLFIVHGDSETCQWSTCAARAGPPVDLPTDDAFREHVDKAHLLPFVWHVGDGPRNSSDTLDKAAATCMRGDSADPPLPGYLFDAAGKQVTPSIREQEFENDEERKRREKRLHRCLRQQQLNAPMEPDHSEEFQLAMTAANEAKRAKQKGLREYAEGLKKGKFGVEWRECLG</sequence>
<reference evidence="3" key="2">
    <citation type="submission" date="2023-06" db="EMBL/GenBank/DDBJ databases">
        <authorList>
            <consortium name="Lawrence Berkeley National Laboratory"/>
            <person name="Haridas S."/>
            <person name="Hensen N."/>
            <person name="Bonometti L."/>
            <person name="Westerberg I."/>
            <person name="Brannstrom I.O."/>
            <person name="Guillou S."/>
            <person name="Cros-Aarteil S."/>
            <person name="Calhoun S."/>
            <person name="Kuo A."/>
            <person name="Mondo S."/>
            <person name="Pangilinan J."/>
            <person name="Riley R."/>
            <person name="Labutti K."/>
            <person name="Andreopoulos B."/>
            <person name="Lipzen A."/>
            <person name="Chen C."/>
            <person name="Yanf M."/>
            <person name="Daum C."/>
            <person name="Ng V."/>
            <person name="Clum A."/>
            <person name="Steindorff A."/>
            <person name="Ohm R."/>
            <person name="Martin F."/>
            <person name="Silar P."/>
            <person name="Natvig D."/>
            <person name="Lalanne C."/>
            <person name="Gautier V."/>
            <person name="Ament-Velasquez S.L."/>
            <person name="Kruys A."/>
            <person name="Hutchinson M.I."/>
            <person name="Powell A.J."/>
            <person name="Barry K."/>
            <person name="Miller A.N."/>
            <person name="Grigoriev I.V."/>
            <person name="Debuchy R."/>
            <person name="Gladieux P."/>
            <person name="Thoren M.H."/>
            <person name="Johannesson H."/>
        </authorList>
    </citation>
    <scope>NUCLEOTIDE SEQUENCE</scope>
    <source>
        <strain evidence="3">SMH4131-1</strain>
    </source>
</reference>
<name>A0AAE0I9L2_9PEZI</name>
<comment type="caution">
    <text evidence="3">The sequence shown here is derived from an EMBL/GenBank/DDBJ whole genome shotgun (WGS) entry which is preliminary data.</text>
</comment>
<feature type="region of interest" description="Disordered" evidence="1">
    <location>
        <begin position="1"/>
        <end position="246"/>
    </location>
</feature>
<organism evidence="3 4">
    <name type="scientific">Cercophora scortea</name>
    <dbReference type="NCBI Taxonomy" id="314031"/>
    <lineage>
        <taxon>Eukaryota</taxon>
        <taxon>Fungi</taxon>
        <taxon>Dikarya</taxon>
        <taxon>Ascomycota</taxon>
        <taxon>Pezizomycotina</taxon>
        <taxon>Sordariomycetes</taxon>
        <taxon>Sordariomycetidae</taxon>
        <taxon>Sordariales</taxon>
        <taxon>Lasiosphaeriaceae</taxon>
        <taxon>Cercophora</taxon>
    </lineage>
</organism>
<dbReference type="Proteomes" id="UP001286456">
    <property type="component" value="Unassembled WGS sequence"/>
</dbReference>
<dbReference type="EMBL" id="JAUEPO010000005">
    <property type="protein sequence ID" value="KAK3320865.1"/>
    <property type="molecule type" value="Genomic_DNA"/>
</dbReference>
<dbReference type="PROSITE" id="PS00028">
    <property type="entry name" value="ZINC_FINGER_C2H2_1"/>
    <property type="match status" value="1"/>
</dbReference>
<gene>
    <name evidence="3" type="ORF">B0T19DRAFT_251272</name>
</gene>
<dbReference type="AlphaFoldDB" id="A0AAE0I9L2"/>
<accession>A0AAE0I9L2</accession>
<feature type="domain" description="C2H2-type" evidence="2">
    <location>
        <begin position="260"/>
        <end position="283"/>
    </location>
</feature>
<proteinExistence type="predicted"/>
<reference evidence="3" key="1">
    <citation type="journal article" date="2023" name="Mol. Phylogenet. Evol.">
        <title>Genome-scale phylogeny and comparative genomics of the fungal order Sordariales.</title>
        <authorList>
            <person name="Hensen N."/>
            <person name="Bonometti L."/>
            <person name="Westerberg I."/>
            <person name="Brannstrom I.O."/>
            <person name="Guillou S."/>
            <person name="Cros-Aarteil S."/>
            <person name="Calhoun S."/>
            <person name="Haridas S."/>
            <person name="Kuo A."/>
            <person name="Mondo S."/>
            <person name="Pangilinan J."/>
            <person name="Riley R."/>
            <person name="LaButti K."/>
            <person name="Andreopoulos B."/>
            <person name="Lipzen A."/>
            <person name="Chen C."/>
            <person name="Yan M."/>
            <person name="Daum C."/>
            <person name="Ng V."/>
            <person name="Clum A."/>
            <person name="Steindorff A."/>
            <person name="Ohm R.A."/>
            <person name="Martin F."/>
            <person name="Silar P."/>
            <person name="Natvig D.O."/>
            <person name="Lalanne C."/>
            <person name="Gautier V."/>
            <person name="Ament-Velasquez S.L."/>
            <person name="Kruys A."/>
            <person name="Hutchinson M.I."/>
            <person name="Powell A.J."/>
            <person name="Barry K."/>
            <person name="Miller A.N."/>
            <person name="Grigoriev I.V."/>
            <person name="Debuchy R."/>
            <person name="Gladieux P."/>
            <person name="Hiltunen Thoren M."/>
            <person name="Johannesson H."/>
        </authorList>
    </citation>
    <scope>NUCLEOTIDE SEQUENCE</scope>
    <source>
        <strain evidence="3">SMH4131-1</strain>
    </source>
</reference>
<feature type="compositionally biased region" description="Low complexity" evidence="1">
    <location>
        <begin position="168"/>
        <end position="182"/>
    </location>
</feature>
<dbReference type="InterPro" id="IPR013087">
    <property type="entry name" value="Znf_C2H2_type"/>
</dbReference>
<evidence type="ECO:0000313" key="4">
    <source>
        <dbReference type="Proteomes" id="UP001286456"/>
    </source>
</evidence>
<protein>
    <recommendedName>
        <fullName evidence="2">C2H2-type domain-containing protein</fullName>
    </recommendedName>
</protein>
<evidence type="ECO:0000313" key="3">
    <source>
        <dbReference type="EMBL" id="KAK3320865.1"/>
    </source>
</evidence>
<feature type="compositionally biased region" description="Basic and acidic residues" evidence="1">
    <location>
        <begin position="51"/>
        <end position="62"/>
    </location>
</feature>
<evidence type="ECO:0000256" key="1">
    <source>
        <dbReference type="SAM" id="MobiDB-lite"/>
    </source>
</evidence>
<feature type="compositionally biased region" description="Acidic residues" evidence="1">
    <location>
        <begin position="63"/>
        <end position="83"/>
    </location>
</feature>
<evidence type="ECO:0000259" key="2">
    <source>
        <dbReference type="PROSITE" id="PS00028"/>
    </source>
</evidence>